<dbReference type="eggNOG" id="ENOG502QWHE">
    <property type="taxonomic scope" value="Eukaryota"/>
</dbReference>
<dbReference type="GO" id="GO:0004553">
    <property type="term" value="F:hydrolase activity, hydrolyzing O-glycosyl compounds"/>
    <property type="evidence" value="ECO:0007669"/>
    <property type="project" value="InterPro"/>
</dbReference>
<dbReference type="PROSITE" id="PS00655">
    <property type="entry name" value="GLYCOSYL_HYDROL_F6_1"/>
    <property type="match status" value="1"/>
</dbReference>
<keyword evidence="14" id="KW-1185">Reference proteome</keyword>
<accession>G0S9B2</accession>
<dbReference type="GO" id="GO:0030245">
    <property type="term" value="P:cellulose catabolic process"/>
    <property type="evidence" value="ECO:0007669"/>
    <property type="project" value="UniProtKB-KW"/>
</dbReference>
<feature type="binding site" evidence="8">
    <location>
        <position position="350"/>
    </location>
    <ligand>
        <name>substrate</name>
    </ligand>
</feature>
<feature type="region of interest" description="Disordered" evidence="12">
    <location>
        <begin position="349"/>
        <end position="377"/>
    </location>
</feature>
<dbReference type="OrthoDB" id="64893at2759"/>
<evidence type="ECO:0000313" key="13">
    <source>
        <dbReference type="EMBL" id="EGS20023.1"/>
    </source>
</evidence>
<organism evidence="14">
    <name type="scientific">Chaetomium thermophilum (strain DSM 1495 / CBS 144.50 / IMI 039719)</name>
    <name type="common">Thermochaetoides thermophila</name>
    <dbReference type="NCBI Taxonomy" id="759272"/>
    <lineage>
        <taxon>Eukaryota</taxon>
        <taxon>Fungi</taxon>
        <taxon>Dikarya</taxon>
        <taxon>Ascomycota</taxon>
        <taxon>Pezizomycotina</taxon>
        <taxon>Sordariomycetes</taxon>
        <taxon>Sordariomycetidae</taxon>
        <taxon>Sordariales</taxon>
        <taxon>Chaetomiaceae</taxon>
        <taxon>Thermochaetoides</taxon>
    </lineage>
</organism>
<dbReference type="EMBL" id="GL988043">
    <property type="protein sequence ID" value="EGS20023.1"/>
    <property type="molecule type" value="Genomic_DNA"/>
</dbReference>
<proteinExistence type="inferred from homology"/>
<dbReference type="STRING" id="759272.G0S9B2"/>
<evidence type="ECO:0000256" key="8">
    <source>
        <dbReference type="PIRSR" id="PIRSR001100-2"/>
    </source>
</evidence>
<protein>
    <recommendedName>
        <fullName evidence="11">Glucanase</fullName>
        <ecNumber evidence="11">3.2.1.-</ecNumber>
    </recommendedName>
</protein>
<evidence type="ECO:0000256" key="11">
    <source>
        <dbReference type="RuleBase" id="RU361186"/>
    </source>
</evidence>
<evidence type="ECO:0000313" key="14">
    <source>
        <dbReference type="Proteomes" id="UP000008066"/>
    </source>
</evidence>
<keyword evidence="4 11" id="KW-0119">Carbohydrate metabolism</keyword>
<dbReference type="FunFam" id="3.20.20.40:FF:000001">
    <property type="entry name" value="Glucanase"/>
    <property type="match status" value="1"/>
</dbReference>
<dbReference type="Pfam" id="PF01341">
    <property type="entry name" value="Glyco_hydro_6"/>
    <property type="match status" value="1"/>
</dbReference>
<feature type="compositionally biased region" description="Basic and acidic residues" evidence="12">
    <location>
        <begin position="358"/>
        <end position="372"/>
    </location>
</feature>
<dbReference type="KEGG" id="cthr:CTHT_0045200"/>
<name>G0S9B2_CHATD</name>
<feature type="binding site" evidence="8">
    <location>
        <position position="91"/>
    </location>
    <ligand>
        <name>substrate</name>
    </ligand>
</feature>
<dbReference type="OMA" id="WVDTIAN"/>
<evidence type="ECO:0000256" key="5">
    <source>
        <dbReference type="ARBA" id="ARBA00023295"/>
    </source>
</evidence>
<evidence type="ECO:0000256" key="7">
    <source>
        <dbReference type="PIRSR" id="PIRSR001100-1"/>
    </source>
</evidence>
<evidence type="ECO:0000256" key="4">
    <source>
        <dbReference type="ARBA" id="ARBA00023277"/>
    </source>
</evidence>
<dbReference type="BRENDA" id="3.2.1.91">
    <property type="organism ID" value="1279"/>
</dbReference>
<reference evidence="13 14" key="1">
    <citation type="journal article" date="2011" name="Cell">
        <title>Insight into structure and assembly of the nuclear pore complex by utilizing the genome of a eukaryotic thermophile.</title>
        <authorList>
            <person name="Amlacher S."/>
            <person name="Sarges P."/>
            <person name="Flemming D."/>
            <person name="van Noort V."/>
            <person name="Kunze R."/>
            <person name="Devos D.P."/>
            <person name="Arumugam M."/>
            <person name="Bork P."/>
            <person name="Hurt E."/>
        </authorList>
    </citation>
    <scope>NUCLEOTIDE SEQUENCE [LARGE SCALE GENOMIC DNA]</scope>
    <source>
        <strain evidence="14">DSM 1495 / CBS 144.50 / IMI 039719</strain>
    </source>
</reference>
<sequence>MKLTTSTLLSLATAALAAPNPTHTTPLKPRQASHGCPSAVTLDAKTNVFRQYTLHANNFYRSEVEAAAAQISDPTLAAKALKVADVGSFLWIDTIANIKRFEDNLVDVPCDHIFGAVVYNLPGRDCAAKASNGELRTGEINRYKYDYIDKIAEIIKKHSNVAFALVIEPDSLPNLVTNSDVQKCRDAAREYREGVAYALRTLNLPNVVMYIDAGHGGWLGWDSNLRPGAEELASVYRSAGSPSQVRGIATNVAGWNAWDLTPGEFSRASDAQWNQCQNEKTYVEVFGRYLRDAGMPNHAIVDTGRNGVQGLRKEWGNWCNINGAGFGQRFTTNTGSELCDAFVWVKPGGESDGTSDPSAERYDSFCGKEESFKPSPEAGQWNQAYFEMLLRNANPPF</sequence>
<keyword evidence="5 11" id="KW-0326">Glycosidase</keyword>
<dbReference type="PROSITE" id="PS00656">
    <property type="entry name" value="GLYCOSYL_HYDROL_F6_2"/>
    <property type="match status" value="1"/>
</dbReference>
<keyword evidence="2 11" id="KW-0378">Hydrolase</keyword>
<evidence type="ECO:0000256" key="2">
    <source>
        <dbReference type="ARBA" id="ARBA00022801"/>
    </source>
</evidence>
<evidence type="ECO:0000256" key="10">
    <source>
        <dbReference type="PROSITE-ProRule" id="PRU10057"/>
    </source>
</evidence>
<dbReference type="AlphaFoldDB" id="G0S9B2"/>
<comment type="similarity">
    <text evidence="11">Belongs to the glycosyl hydrolase family 6.</text>
</comment>
<evidence type="ECO:0000256" key="12">
    <source>
        <dbReference type="SAM" id="MobiDB-lite"/>
    </source>
</evidence>
<feature type="binding site" evidence="8">
    <location>
        <position position="346"/>
    </location>
    <ligand>
        <name>substrate</name>
    </ligand>
</feature>
<evidence type="ECO:0000256" key="6">
    <source>
        <dbReference type="ARBA" id="ARBA00023326"/>
    </source>
</evidence>
<evidence type="ECO:0000256" key="1">
    <source>
        <dbReference type="ARBA" id="ARBA00022729"/>
    </source>
</evidence>
<dbReference type="InterPro" id="IPR016288">
    <property type="entry name" value="Beta_cellobiohydrolase"/>
</dbReference>
<keyword evidence="6 11" id="KW-0624">Polysaccharide degradation</keyword>
<feature type="active site" evidence="9">
    <location>
        <position position="125"/>
    </location>
</feature>
<dbReference type="InterPro" id="IPR001524">
    <property type="entry name" value="Glyco_hydro_6_CS"/>
</dbReference>
<dbReference type="RefSeq" id="XP_006694908.1">
    <property type="nucleotide sequence ID" value="XM_006694845.1"/>
</dbReference>
<feature type="binding site" evidence="8">
    <location>
        <position position="318"/>
    </location>
    <ligand>
        <name>substrate</name>
    </ligand>
</feature>
<dbReference type="SUPFAM" id="SSF51989">
    <property type="entry name" value="Glycosyl hydrolases family 6, cellulases"/>
    <property type="match status" value="1"/>
</dbReference>
<feature type="signal peptide" evidence="11">
    <location>
        <begin position="1"/>
        <end position="17"/>
    </location>
</feature>
<dbReference type="HOGENOM" id="CLU_015488_0_0_1"/>
<dbReference type="InterPro" id="IPR036434">
    <property type="entry name" value="Beta_cellobiohydrolase_sf"/>
</dbReference>
<gene>
    <name evidence="13" type="ORF">CTHT_0045200</name>
</gene>
<feature type="active site" description="Proton donor" evidence="7 10">
    <location>
        <position position="170"/>
    </location>
</feature>
<dbReference type="EC" id="3.2.1.-" evidence="11"/>
<dbReference type="PANTHER" id="PTHR34876">
    <property type="match status" value="1"/>
</dbReference>
<dbReference type="PANTHER" id="PTHR34876:SF2">
    <property type="entry name" value="GLUCANASE"/>
    <property type="match status" value="1"/>
</dbReference>
<dbReference type="Proteomes" id="UP000008066">
    <property type="component" value="Unassembled WGS sequence"/>
</dbReference>
<dbReference type="GeneID" id="18258558"/>
<evidence type="ECO:0000256" key="3">
    <source>
        <dbReference type="ARBA" id="ARBA00023001"/>
    </source>
</evidence>
<keyword evidence="1 11" id="KW-0732">Signal</keyword>
<feature type="active site" description="Proton acceptor" evidence="7">
    <location>
        <position position="352"/>
    </location>
</feature>
<keyword evidence="3 11" id="KW-0136">Cellulose degradation</keyword>
<feature type="binding site" evidence="8">
    <location>
        <position position="215"/>
    </location>
    <ligand>
        <name>substrate</name>
    </ligand>
</feature>
<feature type="binding site" evidence="8">
    <location>
        <position position="218"/>
    </location>
    <ligand>
        <name>substrate</name>
    </ligand>
</feature>
<dbReference type="SMR" id="G0S9B2"/>
<evidence type="ECO:0000256" key="9">
    <source>
        <dbReference type="PROSITE-ProRule" id="PRU10056"/>
    </source>
</evidence>
<dbReference type="PRINTS" id="PR00733">
    <property type="entry name" value="GLHYDRLASE6"/>
</dbReference>
<feature type="chain" id="PRO_5005130813" description="Glucanase" evidence="11">
    <location>
        <begin position="18"/>
        <end position="397"/>
    </location>
</feature>
<feature type="binding site" evidence="8">
    <location>
        <position position="93"/>
    </location>
    <ligand>
        <name>substrate</name>
    </ligand>
</feature>
<dbReference type="PIRSF" id="PIRSF001100">
    <property type="entry name" value="Beta_cellobiohydrolase"/>
    <property type="match status" value="1"/>
</dbReference>
<dbReference type="Gene3D" id="3.20.20.40">
    <property type="entry name" value="1, 4-beta cellobiohydrolase"/>
    <property type="match status" value="1"/>
</dbReference>